<keyword evidence="7" id="KW-0234">DNA repair</keyword>
<feature type="compositionally biased region" description="Basic and acidic residues" evidence="10">
    <location>
        <begin position="1"/>
        <end position="11"/>
    </location>
</feature>
<dbReference type="InterPro" id="IPR004604">
    <property type="entry name" value="DNA_recomb/repair_RecN"/>
</dbReference>
<proteinExistence type="inferred from homology"/>
<keyword evidence="9" id="KW-0175">Coiled coil</keyword>
<evidence type="ECO:0000256" key="10">
    <source>
        <dbReference type="SAM" id="MobiDB-lite"/>
    </source>
</evidence>
<feature type="coiled-coil region" evidence="9">
    <location>
        <begin position="479"/>
        <end position="513"/>
    </location>
</feature>
<dbReference type="PANTHER" id="PTHR11059">
    <property type="entry name" value="DNA REPAIR PROTEIN RECN"/>
    <property type="match status" value="1"/>
</dbReference>
<dbReference type="GO" id="GO:0006310">
    <property type="term" value="P:DNA recombination"/>
    <property type="evidence" value="ECO:0007669"/>
    <property type="project" value="InterPro"/>
</dbReference>
<dbReference type="OrthoDB" id="9806954at2"/>
<comment type="similarity">
    <text evidence="2">Belongs to the RecN family.</text>
</comment>
<accession>A0A5B8U859</accession>
<keyword evidence="6" id="KW-0067">ATP-binding</keyword>
<evidence type="ECO:0000256" key="5">
    <source>
        <dbReference type="ARBA" id="ARBA00022763"/>
    </source>
</evidence>
<evidence type="ECO:0000259" key="11">
    <source>
        <dbReference type="Pfam" id="PF02463"/>
    </source>
</evidence>
<sequence length="721" mass="76172">MRRPGHRDARGLHGLQPRQRRPRPGLGRGGLRRVVHRAALADGACARRVADRRARGPQPLARARRRVDRRPPGRRAGAGGGAGLALRAGGRRPRSGPGRFVLPARPRALRPPGVLTAIAPGRARRVPIPSRRRVANSCSSAVAGRPCGVLHELRVENLLLIERAELRLAPGLNVLTGETGAGKTVLAHALDLLLGGRSRTGIVRPGAAEAYVEGVFDLPPDLRALLGDRVAPDAEELVLARRVSAEGRTRAYLNGRSASVGDLREAAEGLIAFYGQHEHRRLTLASAQLELLDGACGPDQAARRAAYAALHARVRELEGSLQALRERAGARDRELDLLQYELAEIEGAAPSEDEEAELTARRDRLRHVKALRGAALAAASAIADDEGGAAMALAAGGGALDAVAGVDPALDVLAARWQALAIDAADLSGELRAYGEGLDAEGADEAGLDLIEERLALWDRLKRKHGGTLASVLAHAEACRARIAELDRAEVALEEAQAELARARGDRSALALELRAAREAAAVALAGEVRTRLGDLAMASASFEIVLEEREEGPVGADAVEFLIAPNPGVPAAPLRETASGGELSRVMLALMGASETVSPAAAVKGRGRRRAADRPRRQHAVLVFDEVDAGIGGHTARAVGEQLRVLAQGRQVVCITHLPQVASMAARHFSIAKDTSREPAITTVTELGEAQVVGELVRMLGAPADDVAARRHAKELRRAA</sequence>
<dbReference type="NCBIfam" id="TIGR00634">
    <property type="entry name" value="recN"/>
    <property type="match status" value="1"/>
</dbReference>
<dbReference type="KEGG" id="bsol:FSW04_17835"/>
<feature type="region of interest" description="Disordered" evidence="10">
    <location>
        <begin position="48"/>
        <end position="105"/>
    </location>
</feature>
<evidence type="ECO:0000256" key="3">
    <source>
        <dbReference type="ARBA" id="ARBA00021315"/>
    </source>
</evidence>
<reference evidence="12 13" key="1">
    <citation type="journal article" date="2018" name="J. Microbiol.">
        <title>Baekduia soli gen. nov., sp. nov., a novel bacterium isolated from the soil of Baekdu Mountain and proposal of a novel family name, Baekduiaceae fam. nov.</title>
        <authorList>
            <person name="An D.S."/>
            <person name="Siddiqi M.Z."/>
            <person name="Kim K.H."/>
            <person name="Yu H.S."/>
            <person name="Im W.T."/>
        </authorList>
    </citation>
    <scope>NUCLEOTIDE SEQUENCE [LARGE SCALE GENOMIC DNA]</scope>
    <source>
        <strain evidence="12 13">BR7-21</strain>
    </source>
</reference>
<dbReference type="GO" id="GO:0005524">
    <property type="term" value="F:ATP binding"/>
    <property type="evidence" value="ECO:0007669"/>
    <property type="project" value="UniProtKB-KW"/>
</dbReference>
<name>A0A5B8U859_9ACTN</name>
<dbReference type="Pfam" id="PF02463">
    <property type="entry name" value="SMC_N"/>
    <property type="match status" value="1"/>
</dbReference>
<organism evidence="12 13">
    <name type="scientific">Baekduia soli</name>
    <dbReference type="NCBI Taxonomy" id="496014"/>
    <lineage>
        <taxon>Bacteria</taxon>
        <taxon>Bacillati</taxon>
        <taxon>Actinomycetota</taxon>
        <taxon>Thermoleophilia</taxon>
        <taxon>Solirubrobacterales</taxon>
        <taxon>Baekduiaceae</taxon>
        <taxon>Baekduia</taxon>
    </lineage>
</organism>
<dbReference type="InterPro" id="IPR003395">
    <property type="entry name" value="RecF/RecN/SMC_N"/>
</dbReference>
<dbReference type="EMBL" id="CP042430">
    <property type="protein sequence ID" value="QEC49254.1"/>
    <property type="molecule type" value="Genomic_DNA"/>
</dbReference>
<evidence type="ECO:0000256" key="8">
    <source>
        <dbReference type="ARBA" id="ARBA00033408"/>
    </source>
</evidence>
<dbReference type="Gene3D" id="3.40.50.300">
    <property type="entry name" value="P-loop containing nucleotide triphosphate hydrolases"/>
    <property type="match status" value="2"/>
</dbReference>
<protein>
    <recommendedName>
        <fullName evidence="3">DNA repair protein RecN</fullName>
    </recommendedName>
    <alternativeName>
        <fullName evidence="8">Recombination protein N</fullName>
    </alternativeName>
</protein>
<keyword evidence="5" id="KW-0227">DNA damage</keyword>
<evidence type="ECO:0000256" key="4">
    <source>
        <dbReference type="ARBA" id="ARBA00022741"/>
    </source>
</evidence>
<feature type="compositionally biased region" description="Low complexity" evidence="10">
    <location>
        <begin position="95"/>
        <end position="105"/>
    </location>
</feature>
<feature type="region of interest" description="Disordered" evidence="10">
    <location>
        <begin position="1"/>
        <end position="32"/>
    </location>
</feature>
<evidence type="ECO:0000256" key="6">
    <source>
        <dbReference type="ARBA" id="ARBA00022840"/>
    </source>
</evidence>
<evidence type="ECO:0000313" key="13">
    <source>
        <dbReference type="Proteomes" id="UP000321805"/>
    </source>
</evidence>
<keyword evidence="13" id="KW-1185">Reference proteome</keyword>
<gene>
    <name evidence="12" type="primary">recN</name>
    <name evidence="12" type="ORF">FSW04_17835</name>
</gene>
<dbReference type="GO" id="GO:0006281">
    <property type="term" value="P:DNA repair"/>
    <property type="evidence" value="ECO:0007669"/>
    <property type="project" value="UniProtKB-KW"/>
</dbReference>
<dbReference type="CDD" id="cd03241">
    <property type="entry name" value="ABC_RecN"/>
    <property type="match status" value="2"/>
</dbReference>
<evidence type="ECO:0000256" key="9">
    <source>
        <dbReference type="SAM" id="Coils"/>
    </source>
</evidence>
<dbReference type="SUPFAM" id="SSF52540">
    <property type="entry name" value="P-loop containing nucleoside triphosphate hydrolases"/>
    <property type="match status" value="2"/>
</dbReference>
<dbReference type="InterPro" id="IPR027417">
    <property type="entry name" value="P-loop_NTPase"/>
</dbReference>
<dbReference type="PANTHER" id="PTHR11059:SF0">
    <property type="entry name" value="DNA REPAIR PROTEIN RECN"/>
    <property type="match status" value="1"/>
</dbReference>
<evidence type="ECO:0000256" key="2">
    <source>
        <dbReference type="ARBA" id="ARBA00009441"/>
    </source>
</evidence>
<keyword evidence="4" id="KW-0547">Nucleotide-binding</keyword>
<feature type="domain" description="RecF/RecN/SMC N-terminal" evidence="11">
    <location>
        <begin position="150"/>
        <end position="674"/>
    </location>
</feature>
<evidence type="ECO:0000256" key="7">
    <source>
        <dbReference type="ARBA" id="ARBA00023204"/>
    </source>
</evidence>
<dbReference type="Proteomes" id="UP000321805">
    <property type="component" value="Chromosome"/>
</dbReference>
<evidence type="ECO:0000313" key="12">
    <source>
        <dbReference type="EMBL" id="QEC49254.1"/>
    </source>
</evidence>
<comment type="function">
    <text evidence="1">May be involved in recombinational repair of damaged DNA.</text>
</comment>
<dbReference type="GO" id="GO:0043590">
    <property type="term" value="C:bacterial nucleoid"/>
    <property type="evidence" value="ECO:0007669"/>
    <property type="project" value="TreeGrafter"/>
</dbReference>
<dbReference type="AlphaFoldDB" id="A0A5B8U859"/>
<evidence type="ECO:0000256" key="1">
    <source>
        <dbReference type="ARBA" id="ARBA00003618"/>
    </source>
</evidence>
<dbReference type="GO" id="GO:0009432">
    <property type="term" value="P:SOS response"/>
    <property type="evidence" value="ECO:0007669"/>
    <property type="project" value="TreeGrafter"/>
</dbReference>